<dbReference type="EMBL" id="JBHTMK010000083">
    <property type="protein sequence ID" value="MFD1374491.1"/>
    <property type="molecule type" value="Genomic_DNA"/>
</dbReference>
<reference evidence="4" key="1">
    <citation type="journal article" date="2019" name="Int. J. Syst. Evol. Microbiol.">
        <title>The Global Catalogue of Microorganisms (GCM) 10K type strain sequencing project: providing services to taxonomists for standard genome sequencing and annotation.</title>
        <authorList>
            <consortium name="The Broad Institute Genomics Platform"/>
            <consortium name="The Broad Institute Genome Sequencing Center for Infectious Disease"/>
            <person name="Wu L."/>
            <person name="Ma J."/>
        </authorList>
    </citation>
    <scope>NUCLEOTIDE SEQUENCE [LARGE SCALE GENOMIC DNA]</scope>
    <source>
        <strain evidence="4">CCM 7526</strain>
    </source>
</reference>
<keyword evidence="2" id="KW-1133">Transmembrane helix</keyword>
<evidence type="ECO:0008006" key="5">
    <source>
        <dbReference type="Google" id="ProtNLM"/>
    </source>
</evidence>
<accession>A0ABW4AUT6</accession>
<feature type="transmembrane region" description="Helical" evidence="2">
    <location>
        <begin position="175"/>
        <end position="195"/>
    </location>
</feature>
<gene>
    <name evidence="3" type="ORF">ACFQ5G_54955</name>
</gene>
<keyword evidence="4" id="KW-1185">Reference proteome</keyword>
<evidence type="ECO:0000256" key="2">
    <source>
        <dbReference type="SAM" id="Phobius"/>
    </source>
</evidence>
<sequence length="224" mass="24257">MRLSPRLRMIGLCSAPILFAAVGSLLGWPGWVVTLVILVAGVVHGFVVSPRDHDGQTMRTAAKWRTLALYSAAFVCAVATFFGARLTVLDLAGRPVLADVDYVDRNETIHRGGRVTVTYCFHLRHPDGSSMTGSICRDGRDFARGTPVEVLTEPTGLVAPETPERVAAVTWPRNIALGSFAVMVLAGLLGGGVATPEPPLVPPGRYGRWNPSPPKPRRTRKRRR</sequence>
<feature type="region of interest" description="Disordered" evidence="1">
    <location>
        <begin position="196"/>
        <end position="224"/>
    </location>
</feature>
<evidence type="ECO:0000256" key="1">
    <source>
        <dbReference type="SAM" id="MobiDB-lite"/>
    </source>
</evidence>
<evidence type="ECO:0000313" key="3">
    <source>
        <dbReference type="EMBL" id="MFD1374491.1"/>
    </source>
</evidence>
<proteinExistence type="predicted"/>
<name>A0ABW4AUT6_9ACTN</name>
<dbReference type="Proteomes" id="UP001597183">
    <property type="component" value="Unassembled WGS sequence"/>
</dbReference>
<feature type="transmembrane region" description="Helical" evidence="2">
    <location>
        <begin position="68"/>
        <end position="88"/>
    </location>
</feature>
<dbReference type="RefSeq" id="WP_317794453.1">
    <property type="nucleotide sequence ID" value="NZ_AP028461.1"/>
</dbReference>
<keyword evidence="2" id="KW-0472">Membrane</keyword>
<feature type="transmembrane region" description="Helical" evidence="2">
    <location>
        <begin position="31"/>
        <end position="48"/>
    </location>
</feature>
<feature type="transmembrane region" description="Helical" evidence="2">
    <location>
        <begin position="7"/>
        <end position="25"/>
    </location>
</feature>
<protein>
    <recommendedName>
        <fullName evidence="5">DUF3592 domain-containing protein</fullName>
    </recommendedName>
</protein>
<feature type="compositionally biased region" description="Basic residues" evidence="1">
    <location>
        <begin position="215"/>
        <end position="224"/>
    </location>
</feature>
<evidence type="ECO:0000313" key="4">
    <source>
        <dbReference type="Proteomes" id="UP001597183"/>
    </source>
</evidence>
<organism evidence="3 4">
    <name type="scientific">Actinoplanes sichuanensis</name>
    <dbReference type="NCBI Taxonomy" id="512349"/>
    <lineage>
        <taxon>Bacteria</taxon>
        <taxon>Bacillati</taxon>
        <taxon>Actinomycetota</taxon>
        <taxon>Actinomycetes</taxon>
        <taxon>Micromonosporales</taxon>
        <taxon>Micromonosporaceae</taxon>
        <taxon>Actinoplanes</taxon>
    </lineage>
</organism>
<keyword evidence="2" id="KW-0812">Transmembrane</keyword>
<comment type="caution">
    <text evidence="3">The sequence shown here is derived from an EMBL/GenBank/DDBJ whole genome shotgun (WGS) entry which is preliminary data.</text>
</comment>